<protein>
    <submittedName>
        <fullName evidence="2">Uncharacterized protein</fullName>
    </submittedName>
</protein>
<evidence type="ECO:0000313" key="2">
    <source>
        <dbReference type="EMBL" id="DAD77630.1"/>
    </source>
</evidence>
<evidence type="ECO:0000256" key="1">
    <source>
        <dbReference type="SAM" id="MobiDB-lite"/>
    </source>
</evidence>
<feature type="region of interest" description="Disordered" evidence="1">
    <location>
        <begin position="48"/>
        <end position="74"/>
    </location>
</feature>
<dbReference type="EMBL" id="BK014829">
    <property type="protein sequence ID" value="DAD77630.1"/>
    <property type="molecule type" value="Genomic_DNA"/>
</dbReference>
<proteinExistence type="predicted"/>
<accession>A0A8S5M5Y7</accession>
<organism evidence="2">
    <name type="scientific">Siphoviridae sp. ctH1110</name>
    <dbReference type="NCBI Taxonomy" id="2826226"/>
    <lineage>
        <taxon>Viruses</taxon>
        <taxon>Duplodnaviria</taxon>
        <taxon>Heunggongvirae</taxon>
        <taxon>Uroviricota</taxon>
        <taxon>Caudoviricetes</taxon>
    </lineage>
</organism>
<reference evidence="2" key="1">
    <citation type="journal article" date="2021" name="Proc. Natl. Acad. Sci. U.S.A.">
        <title>A Catalog of Tens of Thousands of Viruses from Human Metagenomes Reveals Hidden Associations with Chronic Diseases.</title>
        <authorList>
            <person name="Tisza M.J."/>
            <person name="Buck C.B."/>
        </authorList>
    </citation>
    <scope>NUCLEOTIDE SEQUENCE</scope>
    <source>
        <strain evidence="2">CtH1110</strain>
    </source>
</reference>
<name>A0A8S5M5Y7_9CAUD</name>
<sequence length="74" mass="8476">MQKPLRFSHLWRLPPTPSRGAVLFIFSHRSPQHAARAMQPTIRAERSHLSCGTGPRAPLNDVAPRGHTQMWRNR</sequence>